<protein>
    <submittedName>
        <fullName evidence="2">Uncharacterized protein</fullName>
    </submittedName>
</protein>
<accession>A0AAI9UXP4</accession>
<dbReference type="EMBL" id="MLGG01000002">
    <property type="protein sequence ID" value="KAK1466716.1"/>
    <property type="molecule type" value="Genomic_DNA"/>
</dbReference>
<comment type="caution">
    <text evidence="2">The sequence shown here is derived from an EMBL/GenBank/DDBJ whole genome shotgun (WGS) entry which is preliminary data.</text>
</comment>
<organism evidence="2 3">
    <name type="scientific">Colletotrichum melonis</name>
    <dbReference type="NCBI Taxonomy" id="1209925"/>
    <lineage>
        <taxon>Eukaryota</taxon>
        <taxon>Fungi</taxon>
        <taxon>Dikarya</taxon>
        <taxon>Ascomycota</taxon>
        <taxon>Pezizomycotina</taxon>
        <taxon>Sordariomycetes</taxon>
        <taxon>Hypocreomycetidae</taxon>
        <taxon>Glomerellales</taxon>
        <taxon>Glomerellaceae</taxon>
        <taxon>Colletotrichum</taxon>
        <taxon>Colletotrichum acutatum species complex</taxon>
    </lineage>
</organism>
<evidence type="ECO:0000256" key="1">
    <source>
        <dbReference type="SAM" id="MobiDB-lite"/>
    </source>
</evidence>
<gene>
    <name evidence="2" type="ORF">CMEL01_10709</name>
</gene>
<dbReference type="Proteomes" id="UP001239795">
    <property type="component" value="Unassembled WGS sequence"/>
</dbReference>
<proteinExistence type="predicted"/>
<evidence type="ECO:0000313" key="3">
    <source>
        <dbReference type="Proteomes" id="UP001239795"/>
    </source>
</evidence>
<keyword evidence="3" id="KW-1185">Reference proteome</keyword>
<reference evidence="2 3" key="1">
    <citation type="submission" date="2016-10" db="EMBL/GenBank/DDBJ databases">
        <title>The genome sequence of Colletotrichum fioriniae PJ7.</title>
        <authorList>
            <person name="Baroncelli R."/>
        </authorList>
    </citation>
    <scope>NUCLEOTIDE SEQUENCE [LARGE SCALE GENOMIC DNA]</scope>
    <source>
        <strain evidence="2">Col 31</strain>
    </source>
</reference>
<evidence type="ECO:0000313" key="2">
    <source>
        <dbReference type="EMBL" id="KAK1466716.1"/>
    </source>
</evidence>
<name>A0AAI9UXP4_9PEZI</name>
<feature type="compositionally biased region" description="Polar residues" evidence="1">
    <location>
        <begin position="36"/>
        <end position="53"/>
    </location>
</feature>
<feature type="region of interest" description="Disordered" evidence="1">
    <location>
        <begin position="1"/>
        <end position="85"/>
    </location>
</feature>
<dbReference type="AlphaFoldDB" id="A0AAI9UXP4"/>
<sequence>MYRRISHPSRGYSPLSLRPSPCHSHFSPAQAPPSLNPSGPTSVRTSKDTTGSSHQRHNHGPTPRSALLTMRDKAPNPSLQLGLVG</sequence>